<evidence type="ECO:0000256" key="1">
    <source>
        <dbReference type="SAM" id="MobiDB-lite"/>
    </source>
</evidence>
<dbReference type="AlphaFoldDB" id="A0A4Y2UMN7"/>
<keyword evidence="3" id="KW-1185">Reference proteome</keyword>
<accession>A0A4Y2UMN7</accession>
<protein>
    <submittedName>
        <fullName evidence="2">Uncharacterized protein</fullName>
    </submittedName>
</protein>
<comment type="caution">
    <text evidence="2">The sequence shown here is derived from an EMBL/GenBank/DDBJ whole genome shotgun (WGS) entry which is preliminary data.</text>
</comment>
<reference evidence="2 3" key="1">
    <citation type="journal article" date="2019" name="Sci. Rep.">
        <title>Orb-weaving spider Araneus ventricosus genome elucidates the spidroin gene catalogue.</title>
        <authorList>
            <person name="Kono N."/>
            <person name="Nakamura H."/>
            <person name="Ohtoshi R."/>
            <person name="Moran D.A.P."/>
            <person name="Shinohara A."/>
            <person name="Yoshida Y."/>
            <person name="Fujiwara M."/>
            <person name="Mori M."/>
            <person name="Tomita M."/>
            <person name="Arakawa K."/>
        </authorList>
    </citation>
    <scope>NUCLEOTIDE SEQUENCE [LARGE SCALE GENOMIC DNA]</scope>
</reference>
<evidence type="ECO:0000313" key="3">
    <source>
        <dbReference type="Proteomes" id="UP000499080"/>
    </source>
</evidence>
<sequence>MGLNSPEEGPHQPGEGRVLPLRHRNHPTPGWRLQVRSDPRTVPGPELHPELLPDLVPGGGEGSTLQVRGPAVHVCPALHLHLRAGQGVQQQRTLEAGLHQGEEWVFL</sequence>
<dbReference type="Proteomes" id="UP000499080">
    <property type="component" value="Unassembled WGS sequence"/>
</dbReference>
<evidence type="ECO:0000313" key="2">
    <source>
        <dbReference type="EMBL" id="GBO13933.1"/>
    </source>
</evidence>
<dbReference type="EMBL" id="BGPR01038147">
    <property type="protein sequence ID" value="GBO13933.1"/>
    <property type="molecule type" value="Genomic_DNA"/>
</dbReference>
<gene>
    <name evidence="2" type="ORF">AVEN_104914_1</name>
</gene>
<dbReference type="OrthoDB" id="10397266at2759"/>
<feature type="region of interest" description="Disordered" evidence="1">
    <location>
        <begin position="1"/>
        <end position="47"/>
    </location>
</feature>
<proteinExistence type="predicted"/>
<name>A0A4Y2UMN7_ARAVE</name>
<organism evidence="2 3">
    <name type="scientific">Araneus ventricosus</name>
    <name type="common">Orbweaver spider</name>
    <name type="synonym">Epeira ventricosa</name>
    <dbReference type="NCBI Taxonomy" id="182803"/>
    <lineage>
        <taxon>Eukaryota</taxon>
        <taxon>Metazoa</taxon>
        <taxon>Ecdysozoa</taxon>
        <taxon>Arthropoda</taxon>
        <taxon>Chelicerata</taxon>
        <taxon>Arachnida</taxon>
        <taxon>Araneae</taxon>
        <taxon>Araneomorphae</taxon>
        <taxon>Entelegynae</taxon>
        <taxon>Araneoidea</taxon>
        <taxon>Araneidae</taxon>
        <taxon>Araneus</taxon>
    </lineage>
</organism>